<dbReference type="PROSITE" id="PS00356">
    <property type="entry name" value="HTH_LACI_1"/>
    <property type="match status" value="1"/>
</dbReference>
<feature type="domain" description="HTH lacI-type" evidence="4">
    <location>
        <begin position="2"/>
        <end position="56"/>
    </location>
</feature>
<evidence type="ECO:0000313" key="6">
    <source>
        <dbReference type="Proteomes" id="UP000265341"/>
    </source>
</evidence>
<proteinExistence type="predicted"/>
<dbReference type="CDD" id="cd01392">
    <property type="entry name" value="HTH_LacI"/>
    <property type="match status" value="1"/>
</dbReference>
<accession>A0A399EQI9</accession>
<dbReference type="SUPFAM" id="SSF47413">
    <property type="entry name" value="lambda repressor-like DNA-binding domains"/>
    <property type="match status" value="1"/>
</dbReference>
<dbReference type="Proteomes" id="UP000265341">
    <property type="component" value="Unassembled WGS sequence"/>
</dbReference>
<dbReference type="Pfam" id="PF00356">
    <property type="entry name" value="LacI"/>
    <property type="match status" value="1"/>
</dbReference>
<evidence type="ECO:0000256" key="3">
    <source>
        <dbReference type="ARBA" id="ARBA00023163"/>
    </source>
</evidence>
<dbReference type="InterPro" id="IPR028082">
    <property type="entry name" value="Peripla_BP_I"/>
</dbReference>
<keyword evidence="6" id="KW-1185">Reference proteome</keyword>
<organism evidence="5 6">
    <name type="scientific">Calidithermus roseus</name>
    <dbReference type="NCBI Taxonomy" id="1644118"/>
    <lineage>
        <taxon>Bacteria</taxon>
        <taxon>Thermotogati</taxon>
        <taxon>Deinococcota</taxon>
        <taxon>Deinococci</taxon>
        <taxon>Thermales</taxon>
        <taxon>Thermaceae</taxon>
        <taxon>Calidithermus</taxon>
    </lineage>
</organism>
<sequence>MVSLEEVAKLAQVSPATASRALSRPDMVAKETRERVLEAARQLGYQPNQLARSLRQRSSRSLGLIITDILNPFHATVAKGVQDAAEKHDYTVFLFNTDEDPEKERRALNALRGHLPQGLLIVPTPRTRENLKLVANLPTIELDRQSGTPGAHSVMVDNVGGARSAVEHLTALGHRRIGMIVGRLDITTAVERHQGYREALAAAGLPYREELVLPGNHREEGGRVAAHALLSRPPDERPTALFVGNNEMTVGAVLAARELGLRIPEDLSIVGFDDSRWARTMQPALTVVAQPEYDIGFLACETLLSLLRHGKAVQPIRIRLATTLIVRDSTAPPGHASSQP</sequence>
<dbReference type="GO" id="GO:0003700">
    <property type="term" value="F:DNA-binding transcription factor activity"/>
    <property type="evidence" value="ECO:0007669"/>
    <property type="project" value="TreeGrafter"/>
</dbReference>
<evidence type="ECO:0000259" key="4">
    <source>
        <dbReference type="PROSITE" id="PS50932"/>
    </source>
</evidence>
<dbReference type="OrthoDB" id="9784962at2"/>
<dbReference type="PROSITE" id="PS50932">
    <property type="entry name" value="HTH_LACI_2"/>
    <property type="match status" value="1"/>
</dbReference>
<evidence type="ECO:0000313" key="5">
    <source>
        <dbReference type="EMBL" id="RIH84822.1"/>
    </source>
</evidence>
<dbReference type="AlphaFoldDB" id="A0A399EQI9"/>
<dbReference type="GO" id="GO:0000976">
    <property type="term" value="F:transcription cis-regulatory region binding"/>
    <property type="evidence" value="ECO:0007669"/>
    <property type="project" value="TreeGrafter"/>
</dbReference>
<dbReference type="Gene3D" id="1.10.260.40">
    <property type="entry name" value="lambda repressor-like DNA-binding domains"/>
    <property type="match status" value="1"/>
</dbReference>
<keyword evidence="3" id="KW-0804">Transcription</keyword>
<keyword evidence="1" id="KW-0805">Transcription regulation</keyword>
<protein>
    <submittedName>
        <fullName evidence="5">Catabolite control protein A</fullName>
    </submittedName>
</protein>
<dbReference type="SUPFAM" id="SSF53822">
    <property type="entry name" value="Periplasmic binding protein-like I"/>
    <property type="match status" value="1"/>
</dbReference>
<dbReference type="PANTHER" id="PTHR30146">
    <property type="entry name" value="LACI-RELATED TRANSCRIPTIONAL REPRESSOR"/>
    <property type="match status" value="1"/>
</dbReference>
<dbReference type="SMART" id="SM00354">
    <property type="entry name" value="HTH_LACI"/>
    <property type="match status" value="1"/>
</dbReference>
<dbReference type="PANTHER" id="PTHR30146:SF109">
    <property type="entry name" value="HTH-TYPE TRANSCRIPTIONAL REGULATOR GALS"/>
    <property type="match status" value="1"/>
</dbReference>
<comment type="caution">
    <text evidence="5">The sequence shown here is derived from an EMBL/GenBank/DDBJ whole genome shotgun (WGS) entry which is preliminary data.</text>
</comment>
<name>A0A399EQI9_9DEIN</name>
<dbReference type="EMBL" id="QWLA01000051">
    <property type="protein sequence ID" value="RIH84822.1"/>
    <property type="molecule type" value="Genomic_DNA"/>
</dbReference>
<reference evidence="5 6" key="1">
    <citation type="submission" date="2018-08" db="EMBL/GenBank/DDBJ databases">
        <title>Meiothermus roseus NBRC 110900 genome sequencing project.</title>
        <authorList>
            <person name="Da Costa M.S."/>
            <person name="Albuquerque L."/>
            <person name="Raposo P."/>
            <person name="Froufe H.J.C."/>
            <person name="Barroso C.S."/>
            <person name="Egas C."/>
        </authorList>
    </citation>
    <scope>NUCLEOTIDE SEQUENCE [LARGE SCALE GENOMIC DNA]</scope>
    <source>
        <strain evidence="5 6">NBRC 110900</strain>
    </source>
</reference>
<dbReference type="Pfam" id="PF13377">
    <property type="entry name" value="Peripla_BP_3"/>
    <property type="match status" value="1"/>
</dbReference>
<evidence type="ECO:0000256" key="1">
    <source>
        <dbReference type="ARBA" id="ARBA00023015"/>
    </source>
</evidence>
<keyword evidence="2" id="KW-0238">DNA-binding</keyword>
<dbReference type="InterPro" id="IPR000843">
    <property type="entry name" value="HTH_LacI"/>
</dbReference>
<dbReference type="RefSeq" id="WP_119278738.1">
    <property type="nucleotide sequence ID" value="NZ_QWLA01000051.1"/>
</dbReference>
<dbReference type="Gene3D" id="3.40.50.2300">
    <property type="match status" value="2"/>
</dbReference>
<gene>
    <name evidence="5" type="primary">ccpA_5</name>
    <name evidence="5" type="ORF">Mrose_02481</name>
</gene>
<evidence type="ECO:0000256" key="2">
    <source>
        <dbReference type="ARBA" id="ARBA00023125"/>
    </source>
</evidence>
<dbReference type="InterPro" id="IPR046335">
    <property type="entry name" value="LacI/GalR-like_sensor"/>
</dbReference>
<dbReference type="InterPro" id="IPR010982">
    <property type="entry name" value="Lambda_DNA-bd_dom_sf"/>
</dbReference>